<protein>
    <submittedName>
        <fullName evidence="1">Uncharacterized protein</fullName>
    </submittedName>
</protein>
<reference evidence="1" key="2">
    <citation type="journal article" date="2015" name="Fish Shellfish Immunol.">
        <title>Early steps in the European eel (Anguilla anguilla)-Vibrio vulnificus interaction in the gills: Role of the RtxA13 toxin.</title>
        <authorList>
            <person name="Callol A."/>
            <person name="Pajuelo D."/>
            <person name="Ebbesson L."/>
            <person name="Teles M."/>
            <person name="MacKenzie S."/>
            <person name="Amaro C."/>
        </authorList>
    </citation>
    <scope>NUCLEOTIDE SEQUENCE</scope>
</reference>
<proteinExistence type="predicted"/>
<dbReference type="AlphaFoldDB" id="A0A0E9UMY0"/>
<evidence type="ECO:0000313" key="1">
    <source>
        <dbReference type="EMBL" id="JAH67111.1"/>
    </source>
</evidence>
<accession>A0A0E9UMY0</accession>
<sequence>MVFRTYFSFFSKREGSLSDGRFITQTGQHFY</sequence>
<reference evidence="1" key="1">
    <citation type="submission" date="2014-11" db="EMBL/GenBank/DDBJ databases">
        <authorList>
            <person name="Amaro Gonzalez C."/>
        </authorList>
    </citation>
    <scope>NUCLEOTIDE SEQUENCE</scope>
</reference>
<dbReference type="EMBL" id="GBXM01041466">
    <property type="protein sequence ID" value="JAH67111.1"/>
    <property type="molecule type" value="Transcribed_RNA"/>
</dbReference>
<name>A0A0E9UMY0_ANGAN</name>
<organism evidence="1">
    <name type="scientific">Anguilla anguilla</name>
    <name type="common">European freshwater eel</name>
    <name type="synonym">Muraena anguilla</name>
    <dbReference type="NCBI Taxonomy" id="7936"/>
    <lineage>
        <taxon>Eukaryota</taxon>
        <taxon>Metazoa</taxon>
        <taxon>Chordata</taxon>
        <taxon>Craniata</taxon>
        <taxon>Vertebrata</taxon>
        <taxon>Euteleostomi</taxon>
        <taxon>Actinopterygii</taxon>
        <taxon>Neopterygii</taxon>
        <taxon>Teleostei</taxon>
        <taxon>Anguilliformes</taxon>
        <taxon>Anguillidae</taxon>
        <taxon>Anguilla</taxon>
    </lineage>
</organism>